<dbReference type="GO" id="GO:0003723">
    <property type="term" value="F:RNA binding"/>
    <property type="evidence" value="ECO:0007669"/>
    <property type="project" value="InterPro"/>
</dbReference>
<dbReference type="Pfam" id="PF13041">
    <property type="entry name" value="PPR_2"/>
    <property type="match status" value="2"/>
</dbReference>
<dbReference type="InterPro" id="IPR046960">
    <property type="entry name" value="PPR_At4g14850-like_plant"/>
</dbReference>
<dbReference type="FunFam" id="1.25.40.10:FF:001535">
    <property type="entry name" value="Putative pentatricopeptide repeat-containing protein, mitochondrial"/>
    <property type="match status" value="1"/>
</dbReference>
<protein>
    <recommendedName>
        <fullName evidence="6">Pentatricopeptide repeat-containing protein</fullName>
    </recommendedName>
</protein>
<comment type="similarity">
    <text evidence="2">Belongs to the PPR family. PCMP-E subfamily.</text>
</comment>
<dbReference type="GO" id="GO:0009451">
    <property type="term" value="P:RNA modification"/>
    <property type="evidence" value="ECO:0007669"/>
    <property type="project" value="InterPro"/>
</dbReference>
<dbReference type="FunFam" id="1.25.40.10:FF:000285">
    <property type="entry name" value="Pentatricopeptide repeat-containing protein, chloroplastic"/>
    <property type="match status" value="1"/>
</dbReference>
<dbReference type="Pfam" id="PF20431">
    <property type="entry name" value="E_motif"/>
    <property type="match status" value="1"/>
</dbReference>
<dbReference type="InterPro" id="IPR002885">
    <property type="entry name" value="PPR_rpt"/>
</dbReference>
<comment type="caution">
    <text evidence="4">The sequence shown here is derived from an EMBL/GenBank/DDBJ whole genome shotgun (WGS) entry which is preliminary data.</text>
</comment>
<dbReference type="InterPro" id="IPR011990">
    <property type="entry name" value="TPR-like_helical_dom_sf"/>
</dbReference>
<dbReference type="Pfam" id="PF01535">
    <property type="entry name" value="PPR"/>
    <property type="match status" value="5"/>
</dbReference>
<evidence type="ECO:0000256" key="3">
    <source>
        <dbReference type="PROSITE-ProRule" id="PRU00708"/>
    </source>
</evidence>
<dbReference type="InterPro" id="IPR046848">
    <property type="entry name" value="E_motif"/>
</dbReference>
<dbReference type="AlphaFoldDB" id="A0AAV0NQM2"/>
<dbReference type="EMBL" id="CAMGYJ010000008">
    <property type="protein sequence ID" value="CAI0460915.1"/>
    <property type="molecule type" value="Genomic_DNA"/>
</dbReference>
<dbReference type="NCBIfam" id="TIGR00756">
    <property type="entry name" value="PPR"/>
    <property type="match status" value="5"/>
</dbReference>
<evidence type="ECO:0000313" key="4">
    <source>
        <dbReference type="EMBL" id="CAI0460915.1"/>
    </source>
</evidence>
<feature type="repeat" description="PPR" evidence="3">
    <location>
        <begin position="128"/>
        <end position="162"/>
    </location>
</feature>
<dbReference type="PANTHER" id="PTHR47926">
    <property type="entry name" value="PENTATRICOPEPTIDE REPEAT-CONTAINING PROTEIN"/>
    <property type="match status" value="1"/>
</dbReference>
<evidence type="ECO:0000256" key="2">
    <source>
        <dbReference type="ARBA" id="ARBA00061659"/>
    </source>
</evidence>
<feature type="repeat" description="PPR" evidence="3">
    <location>
        <begin position="428"/>
        <end position="462"/>
    </location>
</feature>
<organism evidence="4 5">
    <name type="scientific">Linum tenue</name>
    <dbReference type="NCBI Taxonomy" id="586396"/>
    <lineage>
        <taxon>Eukaryota</taxon>
        <taxon>Viridiplantae</taxon>
        <taxon>Streptophyta</taxon>
        <taxon>Embryophyta</taxon>
        <taxon>Tracheophyta</taxon>
        <taxon>Spermatophyta</taxon>
        <taxon>Magnoliopsida</taxon>
        <taxon>eudicotyledons</taxon>
        <taxon>Gunneridae</taxon>
        <taxon>Pentapetalae</taxon>
        <taxon>rosids</taxon>
        <taxon>fabids</taxon>
        <taxon>Malpighiales</taxon>
        <taxon>Linaceae</taxon>
        <taxon>Linum</taxon>
    </lineage>
</organism>
<dbReference type="Proteomes" id="UP001154282">
    <property type="component" value="Unassembled WGS sequence"/>
</dbReference>
<dbReference type="PROSITE" id="PS51375">
    <property type="entry name" value="PPR"/>
    <property type="match status" value="4"/>
</dbReference>
<feature type="repeat" description="PPR" evidence="3">
    <location>
        <begin position="229"/>
        <end position="259"/>
    </location>
</feature>
<dbReference type="Gene3D" id="1.25.40.10">
    <property type="entry name" value="Tetratricopeptide repeat domain"/>
    <property type="match status" value="5"/>
</dbReference>
<dbReference type="SUPFAM" id="SSF48452">
    <property type="entry name" value="TPR-like"/>
    <property type="match status" value="1"/>
</dbReference>
<evidence type="ECO:0000256" key="1">
    <source>
        <dbReference type="ARBA" id="ARBA00022737"/>
    </source>
</evidence>
<dbReference type="PANTHER" id="PTHR47926:SF525">
    <property type="entry name" value="EMB2261"/>
    <property type="match status" value="1"/>
</dbReference>
<gene>
    <name evidence="4" type="ORF">LITE_LOCUS34699</name>
</gene>
<keyword evidence="5" id="KW-1185">Reference proteome</keyword>
<keyword evidence="1" id="KW-0677">Repeat</keyword>
<feature type="repeat" description="PPR" evidence="3">
    <location>
        <begin position="331"/>
        <end position="365"/>
    </location>
</feature>
<proteinExistence type="inferred from homology"/>
<reference evidence="4" key="1">
    <citation type="submission" date="2022-08" db="EMBL/GenBank/DDBJ databases">
        <authorList>
            <person name="Gutierrez-Valencia J."/>
        </authorList>
    </citation>
    <scope>NUCLEOTIDE SEQUENCE</scope>
</reference>
<evidence type="ECO:0008006" key="6">
    <source>
        <dbReference type="Google" id="ProtNLM"/>
    </source>
</evidence>
<name>A0AAV0NQM2_9ROSI</name>
<evidence type="ECO:0000313" key="5">
    <source>
        <dbReference type="Proteomes" id="UP001154282"/>
    </source>
</evidence>
<accession>A0AAV0NQM2</accession>
<sequence length="606" mass="67809">MKPFFSVNRHWSSVPSLNYVKPTQTYPQTKESKILECCKSGALFPALDLLNAIDWRAFSNKPLLFASLLQTSTKALSFRSGVQIHAHVVKSGLETDRFVGNSLLALYFKLGSDFVETRRVFDGLHFKDVISWTSMLTGYVKLEKPTSSIELFLEMLDCGVEPNAFTLSAVIKACADLGDPRLGRCFHGIVFVRGFDPNHVISSALIDMYGRNSGLDDARQLFDELPQPDAICWTSVMSAFTRNDMYSEALGFFYSMRRKHGFSSDVFTFGTVLTACGNLGRVKQGKEVHAKVITSGVGGNVVVESSLVDMYGKCGLLDEAHCVFDKMGVKNFVSWSALLGGYCQNGDLKSVIRIFRDMGQDDLYSFGTVLRACAGLAAIRQGKEVHCQYVRRGGWRDVIVESALVDLYAKCGSVDFAYRVFEQMPMRNLITWNTMIRGFAQNGRAKNALEVFDDMVQQDEKPDYITFIGVLFACSHSGLVDLGRKHFASMIHEYRIRPGIEHYNCMIDLLGRAGLIEEAEDLLENADCRDDSSLWIVLLGACATSTNLATAERIAKRTMELKPDYHLSYVYLANVYRSVGRWDDADNIRRLMEDRGVKKVAGTSWS</sequence>
<dbReference type="FunFam" id="1.25.40.10:FF:001093">
    <property type="entry name" value="Pentatricopeptide repeat-containing protein At2g34400"/>
    <property type="match status" value="1"/>
</dbReference>